<dbReference type="EMBL" id="CP002101">
    <property type="protein sequence ID" value="AEH60051.1"/>
    <property type="molecule type" value="Genomic_DNA"/>
</dbReference>
<dbReference type="HOGENOM" id="CLU_049301_2_0_2"/>
<name>F7XN93_METZD</name>
<dbReference type="CDD" id="cd00293">
    <property type="entry name" value="USP-like"/>
    <property type="match status" value="2"/>
</dbReference>
<feature type="domain" description="UspA" evidence="2">
    <location>
        <begin position="1"/>
        <end position="130"/>
    </location>
</feature>
<protein>
    <submittedName>
        <fullName evidence="3">UspA domain protein</fullName>
    </submittedName>
</protein>
<dbReference type="PRINTS" id="PR01438">
    <property type="entry name" value="UNVRSLSTRESS"/>
</dbReference>
<sequence>MIRTILFPVDFSTESSDVLSCAGELKNVGLEKVILLHVVDIYKAQGLAPMFERNAKEKIEEYRKVLEEMDIDSSTLVVQGDVKKTIASVAEDEGVDCIIMGATTGGFIRGRLMGRTTEYISRTSSKMVLIEKYDHFREEDELYIKACSAKFSRVLLPMDFSRNSKKALDEIEHLSDIIHELILMHVIERARSPEELEEIKEDALKSLRDLGQRFEDKLDVEYQVAEGNPSESIDRFAEETDVTLIAVTTHGKGSFKDILLGSTAENLLRRTLKPVLLIPAGKR</sequence>
<dbReference type="InterPro" id="IPR014729">
    <property type="entry name" value="Rossmann-like_a/b/a_fold"/>
</dbReference>
<dbReference type="OrthoDB" id="107030at2157"/>
<evidence type="ECO:0000313" key="3">
    <source>
        <dbReference type="EMBL" id="AEH60051.1"/>
    </source>
</evidence>
<evidence type="ECO:0000259" key="2">
    <source>
        <dbReference type="Pfam" id="PF00582"/>
    </source>
</evidence>
<dbReference type="SUPFAM" id="SSF52402">
    <property type="entry name" value="Adenine nucleotide alpha hydrolases-like"/>
    <property type="match status" value="2"/>
</dbReference>
<dbReference type="PANTHER" id="PTHR46268:SF26">
    <property type="entry name" value="UNIVERSAL STRESS PROTEIN MJ0577"/>
    <property type="match status" value="1"/>
</dbReference>
<dbReference type="Gene3D" id="3.40.50.620">
    <property type="entry name" value="HUPs"/>
    <property type="match status" value="2"/>
</dbReference>
<evidence type="ECO:0000256" key="1">
    <source>
        <dbReference type="ARBA" id="ARBA00008791"/>
    </source>
</evidence>
<dbReference type="Pfam" id="PF00582">
    <property type="entry name" value="Usp"/>
    <property type="match status" value="2"/>
</dbReference>
<dbReference type="Proteomes" id="UP000006622">
    <property type="component" value="Chromosome"/>
</dbReference>
<dbReference type="PANTHER" id="PTHR46268">
    <property type="entry name" value="STRESS RESPONSE PROTEIN NHAX"/>
    <property type="match status" value="1"/>
</dbReference>
<proteinExistence type="inferred from homology"/>
<dbReference type="AlphaFoldDB" id="F7XN93"/>
<accession>F7XN93</accession>
<dbReference type="KEGG" id="mzh:Mzhil_0171"/>
<reference evidence="3" key="1">
    <citation type="submission" date="2010-07" db="EMBL/GenBank/DDBJ databases">
        <title>The complete genome of Methanosalsum zhilinae DSM 4017.</title>
        <authorList>
            <consortium name="US DOE Joint Genome Institute (JGI-PGF)"/>
            <person name="Lucas S."/>
            <person name="Copeland A."/>
            <person name="Lapidus A."/>
            <person name="Glavina del Rio T."/>
            <person name="Dalin E."/>
            <person name="Tice H."/>
            <person name="Bruce D."/>
            <person name="Goodwin L."/>
            <person name="Pitluck S."/>
            <person name="Kyrpides N."/>
            <person name="Mavromatis K."/>
            <person name="Ovchinnikova G."/>
            <person name="Daligault H."/>
            <person name="Detter J.C."/>
            <person name="Han C."/>
            <person name="Tapia R."/>
            <person name="Larimer F."/>
            <person name="Land M."/>
            <person name="Hauser L."/>
            <person name="Markowitz V."/>
            <person name="Cheng J.-F."/>
            <person name="Hugenholtz P."/>
            <person name="Woyke T."/>
            <person name="Wu D."/>
            <person name="Spring S."/>
            <person name="Schueler E."/>
            <person name="Brambilla E."/>
            <person name="Klenk H.-P."/>
            <person name="Eisen J.A."/>
        </authorList>
    </citation>
    <scope>NUCLEOTIDE SEQUENCE</scope>
    <source>
        <strain evidence="3">DSM 4017</strain>
    </source>
</reference>
<dbReference type="GeneID" id="10821768"/>
<feature type="domain" description="UspA" evidence="2">
    <location>
        <begin position="151"/>
        <end position="279"/>
    </location>
</feature>
<dbReference type="STRING" id="679901.Mzhil_0171"/>
<evidence type="ECO:0000313" key="4">
    <source>
        <dbReference type="Proteomes" id="UP000006622"/>
    </source>
</evidence>
<keyword evidence="4" id="KW-1185">Reference proteome</keyword>
<organism evidence="3 4">
    <name type="scientific">Methanosalsum zhilinae (strain DSM 4017 / NBRC 107636 / OCM 62 / WeN5)</name>
    <name type="common">Methanohalophilus zhilinae</name>
    <dbReference type="NCBI Taxonomy" id="679901"/>
    <lineage>
        <taxon>Archaea</taxon>
        <taxon>Methanobacteriati</taxon>
        <taxon>Methanobacteriota</taxon>
        <taxon>Stenosarchaea group</taxon>
        <taxon>Methanomicrobia</taxon>
        <taxon>Methanosarcinales</taxon>
        <taxon>Methanosarcinaceae</taxon>
        <taxon>Methanosalsum</taxon>
    </lineage>
</organism>
<dbReference type="InterPro" id="IPR006016">
    <property type="entry name" value="UspA"/>
</dbReference>
<dbReference type="RefSeq" id="WP_013897490.1">
    <property type="nucleotide sequence ID" value="NC_015676.1"/>
</dbReference>
<dbReference type="InterPro" id="IPR006015">
    <property type="entry name" value="Universal_stress_UspA"/>
</dbReference>
<comment type="similarity">
    <text evidence="1">Belongs to the universal stress protein A family.</text>
</comment>
<gene>
    <name evidence="3" type="ordered locus">Mzhil_0171</name>
</gene>